<dbReference type="Pfam" id="PF05699">
    <property type="entry name" value="Dimer_Tnp_hAT"/>
    <property type="match status" value="1"/>
</dbReference>
<keyword evidence="3 9" id="KW-0863">Zinc-finger</keyword>
<proteinExistence type="predicted"/>
<keyword evidence="5" id="KW-0805">Transcription regulation</keyword>
<keyword evidence="8" id="KW-0539">Nucleus</keyword>
<evidence type="ECO:0000256" key="10">
    <source>
        <dbReference type="SAM" id="MobiDB-lite"/>
    </source>
</evidence>
<evidence type="ECO:0000313" key="12">
    <source>
        <dbReference type="EMBL" id="CAJ0586536.1"/>
    </source>
</evidence>
<evidence type="ECO:0000259" key="11">
    <source>
        <dbReference type="PROSITE" id="PS50808"/>
    </source>
</evidence>
<evidence type="ECO:0000256" key="1">
    <source>
        <dbReference type="ARBA" id="ARBA00004123"/>
    </source>
</evidence>
<dbReference type="PANTHER" id="PTHR46481">
    <property type="entry name" value="ZINC FINGER BED DOMAIN-CONTAINING PROTEIN 4"/>
    <property type="match status" value="1"/>
</dbReference>
<dbReference type="InterPro" id="IPR003656">
    <property type="entry name" value="Znf_BED"/>
</dbReference>
<evidence type="ECO:0000256" key="5">
    <source>
        <dbReference type="ARBA" id="ARBA00023015"/>
    </source>
</evidence>
<evidence type="ECO:0000256" key="6">
    <source>
        <dbReference type="ARBA" id="ARBA00023125"/>
    </source>
</evidence>
<gene>
    <name evidence="12" type="ORF">MSPICULIGERA_LOCUS24540</name>
</gene>
<dbReference type="EMBL" id="CATQJA010002708">
    <property type="protein sequence ID" value="CAJ0586536.1"/>
    <property type="molecule type" value="Genomic_DNA"/>
</dbReference>
<comment type="subcellular location">
    <subcellularLocation>
        <location evidence="1">Nucleus</location>
    </subcellularLocation>
</comment>
<feature type="domain" description="BED-type" evidence="11">
    <location>
        <begin position="93"/>
        <end position="144"/>
    </location>
</feature>
<accession>A0AA36GBT9</accession>
<keyword evidence="2" id="KW-0479">Metal-binding</keyword>
<reference evidence="12" key="1">
    <citation type="submission" date="2023-06" db="EMBL/GenBank/DDBJ databases">
        <authorList>
            <person name="Delattre M."/>
        </authorList>
    </citation>
    <scope>NUCLEOTIDE SEQUENCE</scope>
    <source>
        <strain evidence="12">AF72</strain>
    </source>
</reference>
<evidence type="ECO:0000256" key="7">
    <source>
        <dbReference type="ARBA" id="ARBA00023163"/>
    </source>
</evidence>
<dbReference type="InterPro" id="IPR036236">
    <property type="entry name" value="Znf_C2H2_sf"/>
</dbReference>
<dbReference type="GO" id="GO:0009791">
    <property type="term" value="P:post-embryonic development"/>
    <property type="evidence" value="ECO:0007669"/>
    <property type="project" value="UniProtKB-ARBA"/>
</dbReference>
<evidence type="ECO:0000313" key="13">
    <source>
        <dbReference type="Proteomes" id="UP001177023"/>
    </source>
</evidence>
<dbReference type="SMART" id="SM00614">
    <property type="entry name" value="ZnF_BED"/>
    <property type="match status" value="1"/>
</dbReference>
<sequence length="754" mass="84434">MVGKCRTGKKVAKGGMPPGKRQAKEAGSSGKTTGSSTEQSQQPDELRAIRALCEDEDLFLTQEEALDLESSSKEGENALNEASEATYLSAPKTKTSLIWKYFVQILEGTKIECRACGIQYKYYGSTSSAMAHLKEKHGFQEISVMKREATEKTESGKYDAPYQLQCDEKIVALVAEGYLSMNLLSTLAMKELLHTLSKGKYVGMTRQRFASSALPRVFEEHLAGLKSQLTGEYFFSITSDGWSTASQHIALQTYFVHFVDDNFCRVNELIAVTDTTKKQHTAAGLSEVAKNALERVGLCGQRCFGFTTDSARKEAASVKQYFVKQDNSLGVWNPCICHLLNLIVQAACAIPEIKTEIDRVRRIMASIRSSSVLRKEFENAQLAVNLRPPRRAVLDVKTRWNTTVEMLRFYLSRLTALRYMHASGGTFHFDEGASEELTNISKMLSPFELFTKLLSRSDSTISQCLPALAAPRKGLNACQHPKKTLAAKCQAILLGETNRRYEELRKTPSLRAAVALDPLYAFGIGLFTQSEQNEHREALYECMTGQNLFHVIETEAGGSDAPVAKRSRPATPKVSSNPFDFLFASNVENLAERAEDDDPKEQFEKEIASFRQELLSEVVPSIADSGGYALKFWRQMRHQCPKLYQTAKRIFSLPASSVECERLFSRAGMIYSNRLRTLLKGERAEQLLILSYRRVRQEIANLRTLQSSLEFPALDEIEAEDMAIESIRSEDPDLFAEVLATLDDDDPYLTNAYE</sequence>
<dbReference type="InterPro" id="IPR052035">
    <property type="entry name" value="ZnF_BED_domain_contain"/>
</dbReference>
<dbReference type="PROSITE" id="PS50808">
    <property type="entry name" value="ZF_BED"/>
    <property type="match status" value="1"/>
</dbReference>
<name>A0AA36GBT9_9BILA</name>
<dbReference type="InterPro" id="IPR012337">
    <property type="entry name" value="RNaseH-like_sf"/>
</dbReference>
<evidence type="ECO:0000256" key="4">
    <source>
        <dbReference type="ARBA" id="ARBA00022833"/>
    </source>
</evidence>
<comment type="caution">
    <text evidence="12">The sequence shown here is derived from an EMBL/GenBank/DDBJ whole genome shotgun (WGS) entry which is preliminary data.</text>
</comment>
<feature type="compositionally biased region" description="Basic residues" evidence="10">
    <location>
        <begin position="1"/>
        <end position="12"/>
    </location>
</feature>
<feature type="compositionally biased region" description="Low complexity" evidence="10">
    <location>
        <begin position="27"/>
        <end position="42"/>
    </location>
</feature>
<dbReference type="SUPFAM" id="SSF57667">
    <property type="entry name" value="beta-beta-alpha zinc fingers"/>
    <property type="match status" value="1"/>
</dbReference>
<feature type="region of interest" description="Disordered" evidence="10">
    <location>
        <begin position="1"/>
        <end position="46"/>
    </location>
</feature>
<dbReference type="GO" id="GO:0008270">
    <property type="term" value="F:zinc ion binding"/>
    <property type="evidence" value="ECO:0007669"/>
    <property type="project" value="UniProtKB-KW"/>
</dbReference>
<evidence type="ECO:0000256" key="9">
    <source>
        <dbReference type="PROSITE-ProRule" id="PRU00027"/>
    </source>
</evidence>
<dbReference type="SUPFAM" id="SSF53098">
    <property type="entry name" value="Ribonuclease H-like"/>
    <property type="match status" value="1"/>
</dbReference>
<dbReference type="GO" id="GO:0046983">
    <property type="term" value="F:protein dimerization activity"/>
    <property type="evidence" value="ECO:0007669"/>
    <property type="project" value="InterPro"/>
</dbReference>
<dbReference type="AlphaFoldDB" id="A0AA36GBT9"/>
<protein>
    <recommendedName>
        <fullName evidence="11">BED-type domain-containing protein</fullName>
    </recommendedName>
</protein>
<feature type="non-terminal residue" evidence="12">
    <location>
        <position position="754"/>
    </location>
</feature>
<dbReference type="GO" id="GO:0003677">
    <property type="term" value="F:DNA binding"/>
    <property type="evidence" value="ECO:0007669"/>
    <property type="project" value="UniProtKB-KW"/>
</dbReference>
<organism evidence="12 13">
    <name type="scientific">Mesorhabditis spiculigera</name>
    <dbReference type="NCBI Taxonomy" id="96644"/>
    <lineage>
        <taxon>Eukaryota</taxon>
        <taxon>Metazoa</taxon>
        <taxon>Ecdysozoa</taxon>
        <taxon>Nematoda</taxon>
        <taxon>Chromadorea</taxon>
        <taxon>Rhabditida</taxon>
        <taxon>Rhabditina</taxon>
        <taxon>Rhabditomorpha</taxon>
        <taxon>Rhabditoidea</taxon>
        <taxon>Rhabditidae</taxon>
        <taxon>Mesorhabditinae</taxon>
        <taxon>Mesorhabditis</taxon>
    </lineage>
</organism>
<keyword evidence="7" id="KW-0804">Transcription</keyword>
<keyword evidence="6" id="KW-0238">DNA-binding</keyword>
<dbReference type="Pfam" id="PF02892">
    <property type="entry name" value="zf-BED"/>
    <property type="match status" value="1"/>
</dbReference>
<dbReference type="GO" id="GO:0005634">
    <property type="term" value="C:nucleus"/>
    <property type="evidence" value="ECO:0007669"/>
    <property type="project" value="UniProtKB-SubCell"/>
</dbReference>
<keyword evidence="4" id="KW-0862">Zinc</keyword>
<dbReference type="InterPro" id="IPR008906">
    <property type="entry name" value="HATC_C_dom"/>
</dbReference>
<keyword evidence="13" id="KW-1185">Reference proteome</keyword>
<evidence type="ECO:0000256" key="8">
    <source>
        <dbReference type="ARBA" id="ARBA00023242"/>
    </source>
</evidence>
<dbReference type="PANTHER" id="PTHR46481:SF10">
    <property type="entry name" value="ZINC FINGER BED DOMAIN-CONTAINING PROTEIN 39"/>
    <property type="match status" value="1"/>
</dbReference>
<evidence type="ECO:0000256" key="3">
    <source>
        <dbReference type="ARBA" id="ARBA00022771"/>
    </source>
</evidence>
<evidence type="ECO:0000256" key="2">
    <source>
        <dbReference type="ARBA" id="ARBA00022723"/>
    </source>
</evidence>
<dbReference type="Proteomes" id="UP001177023">
    <property type="component" value="Unassembled WGS sequence"/>
</dbReference>